<dbReference type="SMART" id="SM00343">
    <property type="entry name" value="ZnF_C2HC"/>
    <property type="match status" value="2"/>
</dbReference>
<protein>
    <submittedName>
        <fullName evidence="4">Ribonuclease H-like domain-containing protein</fullName>
    </submittedName>
</protein>
<dbReference type="InterPro" id="IPR001878">
    <property type="entry name" value="Znf_CCHC"/>
</dbReference>
<dbReference type="SUPFAM" id="SSF57756">
    <property type="entry name" value="Retrovirus zinc finger-like domains"/>
    <property type="match status" value="1"/>
</dbReference>
<evidence type="ECO:0000313" key="4">
    <source>
        <dbReference type="EMBL" id="GEZ86913.1"/>
    </source>
</evidence>
<dbReference type="GO" id="GO:0003676">
    <property type="term" value="F:nucleic acid binding"/>
    <property type="evidence" value="ECO:0007669"/>
    <property type="project" value="InterPro"/>
</dbReference>
<dbReference type="EMBL" id="BKCJ010334884">
    <property type="protein sequence ID" value="GEZ86913.1"/>
    <property type="molecule type" value="Genomic_DNA"/>
</dbReference>
<dbReference type="Gene3D" id="4.10.60.10">
    <property type="entry name" value="Zinc finger, CCHC-type"/>
    <property type="match status" value="1"/>
</dbReference>
<dbReference type="Pfam" id="PF14223">
    <property type="entry name" value="Retrotran_gag_2"/>
    <property type="match status" value="1"/>
</dbReference>
<feature type="region of interest" description="Disordered" evidence="2">
    <location>
        <begin position="641"/>
        <end position="699"/>
    </location>
</feature>
<feature type="domain" description="CCHC-type" evidence="3">
    <location>
        <begin position="388"/>
        <end position="401"/>
    </location>
</feature>
<keyword evidence="1" id="KW-0479">Metal-binding</keyword>
<keyword evidence="1" id="KW-0863">Zinc-finger</keyword>
<reference evidence="4" key="1">
    <citation type="journal article" date="2019" name="Sci. Rep.">
        <title>Draft genome of Tanacetum cinerariifolium, the natural source of mosquito coil.</title>
        <authorList>
            <person name="Yamashiro T."/>
            <person name="Shiraishi A."/>
            <person name="Satake H."/>
            <person name="Nakayama K."/>
        </authorList>
    </citation>
    <scope>NUCLEOTIDE SEQUENCE</scope>
</reference>
<proteinExistence type="predicted"/>
<dbReference type="PROSITE" id="PS50158">
    <property type="entry name" value="ZF_CCHC"/>
    <property type="match status" value="2"/>
</dbReference>
<feature type="domain" description="CCHC-type" evidence="3">
    <location>
        <begin position="606"/>
        <end position="620"/>
    </location>
</feature>
<comment type="caution">
    <text evidence="4">The sequence shown here is derived from an EMBL/GenBank/DDBJ whole genome shotgun (WGS) entry which is preliminary data.</text>
</comment>
<name>A0A699IUL8_TANCI</name>
<organism evidence="4">
    <name type="scientific">Tanacetum cinerariifolium</name>
    <name type="common">Dalmatian daisy</name>
    <name type="synonym">Chrysanthemum cinerariifolium</name>
    <dbReference type="NCBI Taxonomy" id="118510"/>
    <lineage>
        <taxon>Eukaryota</taxon>
        <taxon>Viridiplantae</taxon>
        <taxon>Streptophyta</taxon>
        <taxon>Embryophyta</taxon>
        <taxon>Tracheophyta</taxon>
        <taxon>Spermatophyta</taxon>
        <taxon>Magnoliopsida</taxon>
        <taxon>eudicotyledons</taxon>
        <taxon>Gunneridae</taxon>
        <taxon>Pentapetalae</taxon>
        <taxon>asterids</taxon>
        <taxon>campanulids</taxon>
        <taxon>Asterales</taxon>
        <taxon>Asteraceae</taxon>
        <taxon>Asteroideae</taxon>
        <taxon>Anthemideae</taxon>
        <taxon>Anthemidinae</taxon>
        <taxon>Tanacetum</taxon>
    </lineage>
</organism>
<evidence type="ECO:0000256" key="1">
    <source>
        <dbReference type="PROSITE-ProRule" id="PRU00047"/>
    </source>
</evidence>
<gene>
    <name evidence="4" type="ORF">Tci_558886</name>
</gene>
<feature type="compositionally biased region" description="Polar residues" evidence="2">
    <location>
        <begin position="642"/>
        <end position="653"/>
    </location>
</feature>
<dbReference type="InterPro" id="IPR036875">
    <property type="entry name" value="Znf_CCHC_sf"/>
</dbReference>
<evidence type="ECO:0000259" key="3">
    <source>
        <dbReference type="PROSITE" id="PS50158"/>
    </source>
</evidence>
<dbReference type="AlphaFoldDB" id="A0A699IUL8"/>
<dbReference type="Pfam" id="PF00098">
    <property type="entry name" value="zf-CCHC"/>
    <property type="match status" value="1"/>
</dbReference>
<sequence>IKSATGASKPASKSNAWIYKKLPAKSVKGEKVKEHIRNLNKNNRVDSHVKLKSVDRKQPKAKNTMRTTKKVWRPKVVTSVKPTWKPTGWHFTLYDSYPLTRLLEPTLEPIELSPSISSSTKIPMLSKFVAVTLGIESWFQRNPCYNGNSKKSLGRDSKGGIIILPPVFFEKHVAVQRETKARTLLLQSLPEDHMADFHHLDDAREIWLAVKARFGGNKESKKIRKTMLKQAFSEFSVSEEEGLHKGYDRFQKILSQLNQMQAKPYNDDVNIKFLRALPPSWFQVALTLKTRGGLEYLSFDDLYNKIRSLKINVKGGSSYGSRSTTVAPTHSAFIDFKWVDQLEMEELDINWQMAMLSLRINKFQKKAGRKINFNNKDSARFDRRKASCYNCLQLGHFAKECNVKKVDEKARYSAFKISEAEEAEQVYGLMAGFESDFAVHAGNAAGCVNPAAAEFTMMGISPKEYIGSDEVCDLSTSSVFNPEPEDREVKSLYERFVKAGKMHEVPPPITGTFMPTSYKSDLAETQSSASETYVFTSCVLSPKTNDSFSTVDVKILSKFDVKDPSPTNGFPSCSFNENVKATRNLCNKSRLADMIHYKNNFVRSKKCFVCGSKSHLIKDCDVYDTVDNFPSIVSKAAFVPTGSRNSSASTSAGRSIPAASRNRPASIYADRSIPAASRNRPSSIHAGRHIPAGRINKPAPFPAGRSVPTGWTNHAARPFFRPTNLYFDNVSWPGIYDHISMNEGRWGSTVKSSASCSWRNNRPYMQWGSKNNGGSHQSTWFRT</sequence>
<accession>A0A699IUL8</accession>
<evidence type="ECO:0000256" key="2">
    <source>
        <dbReference type="SAM" id="MobiDB-lite"/>
    </source>
</evidence>
<dbReference type="GO" id="GO:0008270">
    <property type="term" value="F:zinc ion binding"/>
    <property type="evidence" value="ECO:0007669"/>
    <property type="project" value="UniProtKB-KW"/>
</dbReference>
<feature type="non-terminal residue" evidence="4">
    <location>
        <position position="1"/>
    </location>
</feature>
<keyword evidence="1" id="KW-0862">Zinc</keyword>